<name>A0A4Q7E0K4_9CYAN</name>
<keyword evidence="2" id="KW-1185">Reference proteome</keyword>
<dbReference type="Proteomes" id="UP000292459">
    <property type="component" value="Unassembled WGS sequence"/>
</dbReference>
<dbReference type="AlphaFoldDB" id="A0A4Q7E0K4"/>
<sequence length="94" mass="10485">MRSIESYRDQQADQLGYLFIVHPLGQNNRPLTGFAIASKKMTGAIAKLGIERRSTLLGEITLKVVGGAITFRLFQHLSNPKLAAVYTRILEIAW</sequence>
<evidence type="ECO:0000313" key="1">
    <source>
        <dbReference type="EMBL" id="RZM74361.1"/>
    </source>
</evidence>
<reference evidence="1 2" key="1">
    <citation type="submission" date="2018-11" db="EMBL/GenBank/DDBJ databases">
        <title>Whole genome sequencing of an environmental sample.</title>
        <authorList>
            <person name="Sarangi A.N."/>
            <person name="Singh D."/>
            <person name="Tripathy S."/>
        </authorList>
    </citation>
    <scope>NUCLEOTIDE SEQUENCE [LARGE SCALE GENOMIC DNA]</scope>
    <source>
        <strain evidence="1 2">Lakshadweep</strain>
    </source>
</reference>
<organism evidence="1 2">
    <name type="scientific">Leptolyngbya iicbica LK</name>
    <dbReference type="NCBI Taxonomy" id="2294035"/>
    <lineage>
        <taxon>Bacteria</taxon>
        <taxon>Bacillati</taxon>
        <taxon>Cyanobacteriota</taxon>
        <taxon>Cyanophyceae</taxon>
        <taxon>Leptolyngbyales</taxon>
        <taxon>Leptolyngbyaceae</taxon>
        <taxon>Leptolyngbya group</taxon>
        <taxon>Leptolyngbya</taxon>
        <taxon>Leptolyngbya iicbica</taxon>
    </lineage>
</organism>
<accession>A0A4Q7E0K4</accession>
<comment type="caution">
    <text evidence="1">The sequence shown here is derived from an EMBL/GenBank/DDBJ whole genome shotgun (WGS) entry which is preliminary data.</text>
</comment>
<gene>
    <name evidence="1" type="ORF">DYY88_23700</name>
</gene>
<evidence type="ECO:0000313" key="2">
    <source>
        <dbReference type="Proteomes" id="UP000292459"/>
    </source>
</evidence>
<dbReference type="EMBL" id="QVFV01000014">
    <property type="protein sequence ID" value="RZM74361.1"/>
    <property type="molecule type" value="Genomic_DNA"/>
</dbReference>
<proteinExistence type="predicted"/>
<protein>
    <submittedName>
        <fullName evidence="1">Uncharacterized protein</fullName>
    </submittedName>
</protein>
<dbReference type="RefSeq" id="WP_130199586.1">
    <property type="nucleotide sequence ID" value="NZ_QVFV01000014.1"/>
</dbReference>